<dbReference type="Pfam" id="PF01510">
    <property type="entry name" value="Amidase_2"/>
    <property type="match status" value="1"/>
</dbReference>
<dbReference type="RefSeq" id="WP_089746063.1">
    <property type="nucleotide sequence ID" value="NZ_FOGF01000006.1"/>
</dbReference>
<keyword evidence="5" id="KW-1185">Reference proteome</keyword>
<feature type="domain" description="N-acetylmuramoyl-L-alanine amidase" evidence="3">
    <location>
        <begin position="11"/>
        <end position="152"/>
    </location>
</feature>
<keyword evidence="1" id="KW-0677">Repeat</keyword>
<gene>
    <name evidence="4" type="ORF">SAMN05421767_1066</name>
</gene>
<dbReference type="GO" id="GO:0008745">
    <property type="term" value="F:N-acetylmuramoyl-L-alanine amidase activity"/>
    <property type="evidence" value="ECO:0007669"/>
    <property type="project" value="InterPro"/>
</dbReference>
<dbReference type="PROSITE" id="PS51170">
    <property type="entry name" value="CW"/>
    <property type="match status" value="1"/>
</dbReference>
<dbReference type="OrthoDB" id="2156809at2"/>
<evidence type="ECO:0000313" key="5">
    <source>
        <dbReference type="Proteomes" id="UP000198556"/>
    </source>
</evidence>
<feature type="repeat" description="Cell wall-binding" evidence="2">
    <location>
        <begin position="209"/>
        <end position="228"/>
    </location>
</feature>
<organism evidence="4 5">
    <name type="scientific">Granulicatella balaenopterae</name>
    <dbReference type="NCBI Taxonomy" id="137733"/>
    <lineage>
        <taxon>Bacteria</taxon>
        <taxon>Bacillati</taxon>
        <taxon>Bacillota</taxon>
        <taxon>Bacilli</taxon>
        <taxon>Lactobacillales</taxon>
        <taxon>Carnobacteriaceae</taxon>
        <taxon>Granulicatella</taxon>
    </lineage>
</organism>
<name>A0A1H9IJD8_9LACT</name>
<evidence type="ECO:0000256" key="1">
    <source>
        <dbReference type="ARBA" id="ARBA00022737"/>
    </source>
</evidence>
<dbReference type="SUPFAM" id="SSF55846">
    <property type="entry name" value="N-acetylmuramoyl-L-alanine amidase-like"/>
    <property type="match status" value="1"/>
</dbReference>
<dbReference type="Gene3D" id="2.10.270.10">
    <property type="entry name" value="Cholin Binding"/>
    <property type="match status" value="1"/>
</dbReference>
<dbReference type="InterPro" id="IPR036505">
    <property type="entry name" value="Amidase/PGRP_sf"/>
</dbReference>
<protein>
    <submittedName>
        <fullName evidence="4">N-acetylmuramoyl-L-alanine amidase</fullName>
    </submittedName>
</protein>
<dbReference type="SUPFAM" id="SSF69360">
    <property type="entry name" value="Cell wall binding repeat"/>
    <property type="match status" value="1"/>
</dbReference>
<dbReference type="GO" id="GO:0009253">
    <property type="term" value="P:peptidoglycan catabolic process"/>
    <property type="evidence" value="ECO:0007669"/>
    <property type="project" value="InterPro"/>
</dbReference>
<sequence>MVKIINDSIFKGIAGKRPTTKPTYFVLHNDAGAMTPESYRGWLRGRYNSGESDKGFAHYYINRDTILRAEDTYNRAWACGNPRYNNNSISYEVCEQLKVSDAEFIENENMVLRQMAEDMAFYEMTPNPTNIKFHREMSSTSCPKRSVELHGGLENLRNYVIKQIAYYQSIGTTVEEMLKYENGGGSVKNGWQKNDTGWWYESSDGTYPKNSWKEINGNWFRFNADGYMLENQWYRDDKDNWYWLKKGGYMAKSETLTIGGKQCYFNDWGALATEIKHYRK</sequence>
<accession>A0A1H9IJD8</accession>
<dbReference type="InterPro" id="IPR018337">
    <property type="entry name" value="Cell_wall/Cho-bd_repeat"/>
</dbReference>
<evidence type="ECO:0000259" key="3">
    <source>
        <dbReference type="SMART" id="SM00644"/>
    </source>
</evidence>
<dbReference type="STRING" id="137733.SAMN05421767_1066"/>
<reference evidence="4 5" key="1">
    <citation type="submission" date="2016-10" db="EMBL/GenBank/DDBJ databases">
        <authorList>
            <person name="de Groot N.N."/>
        </authorList>
    </citation>
    <scope>NUCLEOTIDE SEQUENCE [LARGE SCALE GENOMIC DNA]</scope>
    <source>
        <strain evidence="4 5">DSM 15827</strain>
    </source>
</reference>
<dbReference type="Gene3D" id="3.40.80.10">
    <property type="entry name" value="Peptidoglycan recognition protein-like"/>
    <property type="match status" value="1"/>
</dbReference>
<evidence type="ECO:0000313" key="4">
    <source>
        <dbReference type="EMBL" id="SEQ74710.1"/>
    </source>
</evidence>
<dbReference type="SMART" id="SM00644">
    <property type="entry name" value="Ami_2"/>
    <property type="match status" value="1"/>
</dbReference>
<dbReference type="InterPro" id="IPR002502">
    <property type="entry name" value="Amidase_domain"/>
</dbReference>
<evidence type="ECO:0000256" key="2">
    <source>
        <dbReference type="PROSITE-ProRule" id="PRU00591"/>
    </source>
</evidence>
<dbReference type="Proteomes" id="UP000198556">
    <property type="component" value="Unassembled WGS sequence"/>
</dbReference>
<dbReference type="AlphaFoldDB" id="A0A1H9IJD8"/>
<proteinExistence type="predicted"/>
<dbReference type="Pfam" id="PF01473">
    <property type="entry name" value="Choline_bind_1"/>
    <property type="match status" value="2"/>
</dbReference>
<dbReference type="EMBL" id="FOGF01000006">
    <property type="protein sequence ID" value="SEQ74710.1"/>
    <property type="molecule type" value="Genomic_DNA"/>
</dbReference>